<keyword evidence="1" id="KW-0812">Transmembrane</keyword>
<dbReference type="SUPFAM" id="SSF55073">
    <property type="entry name" value="Nucleotide cyclase"/>
    <property type="match status" value="1"/>
</dbReference>
<evidence type="ECO:0000313" key="5">
    <source>
        <dbReference type="Proteomes" id="UP000311605"/>
    </source>
</evidence>
<dbReference type="InterPro" id="IPR001633">
    <property type="entry name" value="EAL_dom"/>
</dbReference>
<dbReference type="EMBL" id="VDMN01000001">
    <property type="protein sequence ID" value="TNM66190.1"/>
    <property type="molecule type" value="Genomic_DNA"/>
</dbReference>
<dbReference type="Pfam" id="PF05228">
    <property type="entry name" value="CHASE4"/>
    <property type="match status" value="1"/>
</dbReference>
<dbReference type="InterPro" id="IPR050706">
    <property type="entry name" value="Cyclic-di-GMP_PDE-like"/>
</dbReference>
<dbReference type="InterPro" id="IPR029787">
    <property type="entry name" value="Nucleotide_cyclase"/>
</dbReference>
<dbReference type="Gene3D" id="3.20.20.450">
    <property type="entry name" value="EAL domain"/>
    <property type="match status" value="1"/>
</dbReference>
<organism evidence="4 5">
    <name type="scientific">Aliirhizobium smilacinae</name>
    <dbReference type="NCBI Taxonomy" id="1395944"/>
    <lineage>
        <taxon>Bacteria</taxon>
        <taxon>Pseudomonadati</taxon>
        <taxon>Pseudomonadota</taxon>
        <taxon>Alphaproteobacteria</taxon>
        <taxon>Hyphomicrobiales</taxon>
        <taxon>Rhizobiaceae</taxon>
        <taxon>Aliirhizobium</taxon>
    </lineage>
</organism>
<dbReference type="SUPFAM" id="SSF141868">
    <property type="entry name" value="EAL domain-like"/>
    <property type="match status" value="1"/>
</dbReference>
<dbReference type="PROSITE" id="PS50887">
    <property type="entry name" value="GGDEF"/>
    <property type="match status" value="1"/>
</dbReference>
<comment type="caution">
    <text evidence="4">The sequence shown here is derived from an EMBL/GenBank/DDBJ whole genome shotgun (WGS) entry which is preliminary data.</text>
</comment>
<sequence length="712" mass="76233">MPKLPSLNLPFRSSLVVIVTAFFMAIAGILAVLIAISVRDMTGAATTIDDARASHAATAAMRALEAHLSATVQDNTVWDDGYEHITSDSAKDFADSTWGQSSDDNPLFDAAVVLTPERGVLSSYKKGRGFDPFAYFGPSLNGIVSSADTSGRMPVVSFVRTPDGLAIMAACNIQPYDKQTSVTGPFHTLVLARFLSTEALADIEQTFDLNDLRLGEAPGAGLLNIPLAGADGTILGYLQWPSRDPGTMIYDRARGYLLTAAFILFAFLLAVLVTGIFSTRMLQRSADRARHRATHDALSGLLNRAGILERLDQAIAGGKAGLVLHLIDLDGFKGVNDAWGHAVGDELIKLVAERVKSRLPADALFARLGGDEFAVATDAGRKGGSAKRPTLAQSIVDCLSEPFMIGGRTIEIGGSIGTVTATEDVTDALELLRRADMALYTAKEGGRGRAIDFTADLDRDRLNAAELENRLRQALEKQDIHVAYQPLFDAKGGRVCGVEALAQWSPETGRISPEIFITIAERSGLIDQLGMQVLKVSIDQAKQWSGLQLSVNVSPIQLRNPNFPADVIALLDQTGFDPRRLTLEITEGVLMSNPEQARRAIEMLRNAGVKFALDDFGCGYASIGALRTFGFDRMKIDRSLVSGLNNREGSEVLTATISLARALNIPVTAEGIETQEQADALTISGCDQLQGFLLGRPMAGSAITALLRSSAA</sequence>
<reference evidence="4 5" key="1">
    <citation type="submission" date="2019-06" db="EMBL/GenBank/DDBJ databases">
        <title>The draft genome of Rhizobium smilacinae PTYR-5.</title>
        <authorList>
            <person name="Liu L."/>
            <person name="Li L."/>
            <person name="Zhang X."/>
        </authorList>
    </citation>
    <scope>NUCLEOTIDE SEQUENCE [LARGE SCALE GENOMIC DNA]</scope>
    <source>
        <strain evidence="4 5">PTYR-5</strain>
    </source>
</reference>
<dbReference type="OrthoDB" id="9814202at2"/>
<feature type="domain" description="GGDEF" evidence="3">
    <location>
        <begin position="320"/>
        <end position="455"/>
    </location>
</feature>
<dbReference type="Proteomes" id="UP000311605">
    <property type="component" value="Unassembled WGS sequence"/>
</dbReference>
<evidence type="ECO:0000259" key="2">
    <source>
        <dbReference type="PROSITE" id="PS50883"/>
    </source>
</evidence>
<gene>
    <name evidence="4" type="ORF">FHP24_08275</name>
</gene>
<name>A0A5C4XUA0_9HYPH</name>
<dbReference type="Gene3D" id="3.30.70.270">
    <property type="match status" value="1"/>
</dbReference>
<keyword evidence="1" id="KW-1133">Transmembrane helix</keyword>
<dbReference type="PANTHER" id="PTHR33121">
    <property type="entry name" value="CYCLIC DI-GMP PHOSPHODIESTERASE PDEF"/>
    <property type="match status" value="1"/>
</dbReference>
<dbReference type="Pfam" id="PF00563">
    <property type="entry name" value="EAL"/>
    <property type="match status" value="1"/>
</dbReference>
<dbReference type="Pfam" id="PF00990">
    <property type="entry name" value="GGDEF"/>
    <property type="match status" value="1"/>
</dbReference>
<dbReference type="CDD" id="cd01948">
    <property type="entry name" value="EAL"/>
    <property type="match status" value="1"/>
</dbReference>
<evidence type="ECO:0000259" key="3">
    <source>
        <dbReference type="PROSITE" id="PS50887"/>
    </source>
</evidence>
<dbReference type="AlphaFoldDB" id="A0A5C4XUA0"/>
<feature type="transmembrane region" description="Helical" evidence="1">
    <location>
        <begin position="15"/>
        <end position="36"/>
    </location>
</feature>
<feature type="transmembrane region" description="Helical" evidence="1">
    <location>
        <begin position="256"/>
        <end position="277"/>
    </location>
</feature>
<dbReference type="CDD" id="cd01949">
    <property type="entry name" value="GGDEF"/>
    <property type="match status" value="1"/>
</dbReference>
<dbReference type="SMART" id="SM00267">
    <property type="entry name" value="GGDEF"/>
    <property type="match status" value="1"/>
</dbReference>
<dbReference type="InterPro" id="IPR043128">
    <property type="entry name" value="Rev_trsase/Diguanyl_cyclase"/>
</dbReference>
<dbReference type="GO" id="GO:0071111">
    <property type="term" value="F:cyclic-guanylate-specific phosphodiesterase activity"/>
    <property type="evidence" value="ECO:0007669"/>
    <property type="project" value="InterPro"/>
</dbReference>
<feature type="domain" description="EAL" evidence="2">
    <location>
        <begin position="464"/>
        <end position="711"/>
    </location>
</feature>
<dbReference type="SMART" id="SM00052">
    <property type="entry name" value="EAL"/>
    <property type="match status" value="1"/>
</dbReference>
<accession>A0A5C4XUA0</accession>
<dbReference type="PROSITE" id="PS50883">
    <property type="entry name" value="EAL"/>
    <property type="match status" value="1"/>
</dbReference>
<dbReference type="InterPro" id="IPR007892">
    <property type="entry name" value="CHASE4"/>
</dbReference>
<evidence type="ECO:0000313" key="4">
    <source>
        <dbReference type="EMBL" id="TNM66190.1"/>
    </source>
</evidence>
<protein>
    <submittedName>
        <fullName evidence="4">EAL domain-containing protein</fullName>
    </submittedName>
</protein>
<dbReference type="InterPro" id="IPR000160">
    <property type="entry name" value="GGDEF_dom"/>
</dbReference>
<dbReference type="InterPro" id="IPR035919">
    <property type="entry name" value="EAL_sf"/>
</dbReference>
<evidence type="ECO:0000256" key="1">
    <source>
        <dbReference type="SAM" id="Phobius"/>
    </source>
</evidence>
<proteinExistence type="predicted"/>
<keyword evidence="1" id="KW-0472">Membrane</keyword>
<dbReference type="PANTHER" id="PTHR33121:SF79">
    <property type="entry name" value="CYCLIC DI-GMP PHOSPHODIESTERASE PDED-RELATED"/>
    <property type="match status" value="1"/>
</dbReference>
<dbReference type="RefSeq" id="WP_139675388.1">
    <property type="nucleotide sequence ID" value="NZ_VDMN01000001.1"/>
</dbReference>
<keyword evidence="5" id="KW-1185">Reference proteome</keyword>
<dbReference type="NCBIfam" id="TIGR00254">
    <property type="entry name" value="GGDEF"/>
    <property type="match status" value="1"/>
</dbReference>